<comment type="caution">
    <text evidence="3">The sequence shown here is derived from an EMBL/GenBank/DDBJ whole genome shotgun (WGS) entry which is preliminary data.</text>
</comment>
<dbReference type="EMBL" id="JAIWYP010000016">
    <property type="protein sequence ID" value="KAH3697099.1"/>
    <property type="molecule type" value="Genomic_DNA"/>
</dbReference>
<organism evidence="3 4">
    <name type="scientific">Dreissena polymorpha</name>
    <name type="common">Zebra mussel</name>
    <name type="synonym">Mytilus polymorpha</name>
    <dbReference type="NCBI Taxonomy" id="45954"/>
    <lineage>
        <taxon>Eukaryota</taxon>
        <taxon>Metazoa</taxon>
        <taxon>Spiralia</taxon>
        <taxon>Lophotrochozoa</taxon>
        <taxon>Mollusca</taxon>
        <taxon>Bivalvia</taxon>
        <taxon>Autobranchia</taxon>
        <taxon>Heteroconchia</taxon>
        <taxon>Euheterodonta</taxon>
        <taxon>Imparidentia</taxon>
        <taxon>Neoheterodontei</taxon>
        <taxon>Myida</taxon>
        <taxon>Dreissenoidea</taxon>
        <taxon>Dreissenidae</taxon>
        <taxon>Dreissena</taxon>
    </lineage>
</organism>
<keyword evidence="4" id="KW-1185">Reference proteome</keyword>
<protein>
    <recommendedName>
        <fullName evidence="5">Lysozyme</fullName>
    </recommendedName>
</protein>
<proteinExistence type="predicted"/>
<evidence type="ECO:0000256" key="2">
    <source>
        <dbReference type="ARBA" id="ARBA00022638"/>
    </source>
</evidence>
<dbReference type="InterPro" id="IPR023346">
    <property type="entry name" value="Lysozyme-like_dom_sf"/>
</dbReference>
<dbReference type="GO" id="GO:0042742">
    <property type="term" value="P:defense response to bacterium"/>
    <property type="evidence" value="ECO:0007669"/>
    <property type="project" value="UniProtKB-KW"/>
</dbReference>
<gene>
    <name evidence="3" type="ORF">DPMN_084585</name>
</gene>
<evidence type="ECO:0000256" key="1">
    <source>
        <dbReference type="ARBA" id="ARBA00022529"/>
    </source>
</evidence>
<dbReference type="Proteomes" id="UP000828390">
    <property type="component" value="Unassembled WGS sequence"/>
</dbReference>
<dbReference type="GO" id="GO:0003796">
    <property type="term" value="F:lysozyme activity"/>
    <property type="evidence" value="ECO:0007669"/>
    <property type="project" value="InterPro"/>
</dbReference>
<accession>A0A9D3YF48</accession>
<keyword evidence="1" id="KW-0929">Antimicrobial</keyword>
<reference evidence="3" key="2">
    <citation type="submission" date="2020-11" db="EMBL/GenBank/DDBJ databases">
        <authorList>
            <person name="McCartney M.A."/>
            <person name="Auch B."/>
            <person name="Kono T."/>
            <person name="Mallez S."/>
            <person name="Becker A."/>
            <person name="Gohl D.M."/>
            <person name="Silverstein K.A.T."/>
            <person name="Koren S."/>
            <person name="Bechman K.B."/>
            <person name="Herman A."/>
            <person name="Abrahante J.E."/>
            <person name="Garbe J."/>
        </authorList>
    </citation>
    <scope>NUCLEOTIDE SEQUENCE</scope>
    <source>
        <strain evidence="3">Duluth1</strain>
        <tissue evidence="3">Whole animal</tissue>
    </source>
</reference>
<reference evidence="3" key="1">
    <citation type="journal article" date="2019" name="bioRxiv">
        <title>The Genome of the Zebra Mussel, Dreissena polymorpha: A Resource for Invasive Species Research.</title>
        <authorList>
            <person name="McCartney M.A."/>
            <person name="Auch B."/>
            <person name="Kono T."/>
            <person name="Mallez S."/>
            <person name="Zhang Y."/>
            <person name="Obille A."/>
            <person name="Becker A."/>
            <person name="Abrahante J.E."/>
            <person name="Garbe J."/>
            <person name="Badalamenti J.P."/>
            <person name="Herman A."/>
            <person name="Mangelson H."/>
            <person name="Liachko I."/>
            <person name="Sullivan S."/>
            <person name="Sone E.D."/>
            <person name="Koren S."/>
            <person name="Silverstein K.A.T."/>
            <person name="Beckman K.B."/>
            <person name="Gohl D.M."/>
        </authorList>
    </citation>
    <scope>NUCLEOTIDE SEQUENCE</scope>
    <source>
        <strain evidence="3">Duluth1</strain>
        <tissue evidence="3">Whole animal</tissue>
    </source>
</reference>
<sequence length="56" mass="6490">MVFNLGGKLRQFVKLGEALDARDWHKAADEMVNSKWYGQVGKRAERLVARMRNVKN</sequence>
<name>A0A9D3YF48_DREPO</name>
<dbReference type="InterPro" id="IPR023347">
    <property type="entry name" value="Lysozyme_dom_sf"/>
</dbReference>
<evidence type="ECO:0000313" key="4">
    <source>
        <dbReference type="Proteomes" id="UP000828390"/>
    </source>
</evidence>
<dbReference type="AlphaFoldDB" id="A0A9D3YF48"/>
<dbReference type="SUPFAM" id="SSF53955">
    <property type="entry name" value="Lysozyme-like"/>
    <property type="match status" value="1"/>
</dbReference>
<evidence type="ECO:0008006" key="5">
    <source>
        <dbReference type="Google" id="ProtNLM"/>
    </source>
</evidence>
<keyword evidence="2" id="KW-0081">Bacteriolytic enzyme</keyword>
<dbReference type="Gene3D" id="1.10.530.40">
    <property type="match status" value="1"/>
</dbReference>
<dbReference type="GO" id="GO:0031640">
    <property type="term" value="P:killing of cells of another organism"/>
    <property type="evidence" value="ECO:0007669"/>
    <property type="project" value="UniProtKB-KW"/>
</dbReference>
<evidence type="ECO:0000313" key="3">
    <source>
        <dbReference type="EMBL" id="KAH3697099.1"/>
    </source>
</evidence>